<name>A0ABV5S3X6_9ACTN</name>
<dbReference type="SUPFAM" id="SSF47413">
    <property type="entry name" value="lambda repressor-like DNA-binding domains"/>
    <property type="match status" value="1"/>
</dbReference>
<dbReference type="Pfam" id="PF01381">
    <property type="entry name" value="HTH_3"/>
    <property type="match status" value="1"/>
</dbReference>
<sequence length="92" mass="9959">MAFRRSTRDEVGGLAQNVVDEITWYMREHKISRADLAASMGVSAGRVSQILSGDENLTLRTLETVVGALGARLEFTLGDAEGSEILLHDPAD</sequence>
<dbReference type="PROSITE" id="PS50943">
    <property type="entry name" value="HTH_CROC1"/>
    <property type="match status" value="1"/>
</dbReference>
<reference evidence="2 3" key="1">
    <citation type="submission" date="2024-09" db="EMBL/GenBank/DDBJ databases">
        <authorList>
            <person name="Sun Q."/>
            <person name="Mori K."/>
        </authorList>
    </citation>
    <scope>NUCLEOTIDE SEQUENCE [LARGE SCALE GENOMIC DNA]</scope>
    <source>
        <strain evidence="2 3">JCM 3143</strain>
    </source>
</reference>
<organism evidence="2 3">
    <name type="scientific">Nonomuraea helvata</name>
    <dbReference type="NCBI Taxonomy" id="37484"/>
    <lineage>
        <taxon>Bacteria</taxon>
        <taxon>Bacillati</taxon>
        <taxon>Actinomycetota</taxon>
        <taxon>Actinomycetes</taxon>
        <taxon>Streptosporangiales</taxon>
        <taxon>Streptosporangiaceae</taxon>
        <taxon>Nonomuraea</taxon>
    </lineage>
</organism>
<accession>A0ABV5S3X6</accession>
<evidence type="ECO:0000259" key="1">
    <source>
        <dbReference type="PROSITE" id="PS50943"/>
    </source>
</evidence>
<keyword evidence="3" id="KW-1185">Reference proteome</keyword>
<dbReference type="Gene3D" id="1.10.260.40">
    <property type="entry name" value="lambda repressor-like DNA-binding domains"/>
    <property type="match status" value="1"/>
</dbReference>
<protein>
    <submittedName>
        <fullName evidence="2">Helix-turn-helix domain-containing protein</fullName>
    </submittedName>
</protein>
<dbReference type="InterPro" id="IPR001387">
    <property type="entry name" value="Cro/C1-type_HTH"/>
</dbReference>
<dbReference type="SMART" id="SM00530">
    <property type="entry name" value="HTH_XRE"/>
    <property type="match status" value="1"/>
</dbReference>
<feature type="domain" description="HTH cro/C1-type" evidence="1">
    <location>
        <begin position="28"/>
        <end position="80"/>
    </location>
</feature>
<dbReference type="EMBL" id="JBHMBW010000022">
    <property type="protein sequence ID" value="MFB9626347.1"/>
    <property type="molecule type" value="Genomic_DNA"/>
</dbReference>
<comment type="caution">
    <text evidence="2">The sequence shown here is derived from an EMBL/GenBank/DDBJ whole genome shotgun (WGS) entry which is preliminary data.</text>
</comment>
<evidence type="ECO:0000313" key="3">
    <source>
        <dbReference type="Proteomes" id="UP001589532"/>
    </source>
</evidence>
<dbReference type="CDD" id="cd00093">
    <property type="entry name" value="HTH_XRE"/>
    <property type="match status" value="1"/>
</dbReference>
<dbReference type="RefSeq" id="WP_344984822.1">
    <property type="nucleotide sequence ID" value="NZ_BAAAXV010000001.1"/>
</dbReference>
<proteinExistence type="predicted"/>
<dbReference type="Proteomes" id="UP001589532">
    <property type="component" value="Unassembled WGS sequence"/>
</dbReference>
<evidence type="ECO:0000313" key="2">
    <source>
        <dbReference type="EMBL" id="MFB9626347.1"/>
    </source>
</evidence>
<dbReference type="InterPro" id="IPR010982">
    <property type="entry name" value="Lambda_DNA-bd_dom_sf"/>
</dbReference>
<gene>
    <name evidence="2" type="ORF">ACFFSA_24955</name>
</gene>